<dbReference type="AlphaFoldDB" id="A0AAV8VGJ7"/>
<gene>
    <name evidence="4" type="ORF">NQ315_006588</name>
</gene>
<evidence type="ECO:0000259" key="3">
    <source>
        <dbReference type="Pfam" id="PF21788"/>
    </source>
</evidence>
<feature type="domain" description="Transposable element P transposase-like GTP-binding insertion" evidence="3">
    <location>
        <begin position="754"/>
        <end position="833"/>
    </location>
</feature>
<dbReference type="Pfam" id="PF21788">
    <property type="entry name" value="TNP-like_GBD"/>
    <property type="match status" value="1"/>
</dbReference>
<evidence type="ECO:0000259" key="2">
    <source>
        <dbReference type="Pfam" id="PF21787"/>
    </source>
</evidence>
<comment type="caution">
    <text evidence="4">The sequence shown here is derived from an EMBL/GenBank/DDBJ whole genome shotgun (WGS) entry which is preliminary data.</text>
</comment>
<proteinExistence type="predicted"/>
<dbReference type="InterPro" id="IPR048365">
    <property type="entry name" value="TNP-like_RNaseH_N"/>
</dbReference>
<feature type="domain" description="Transposable element P transposase-like RNase H" evidence="2">
    <location>
        <begin position="599"/>
        <end position="719"/>
    </location>
</feature>
<dbReference type="EMBL" id="JANEYG010000103">
    <property type="protein sequence ID" value="KAJ8913087.1"/>
    <property type="molecule type" value="Genomic_DNA"/>
</dbReference>
<dbReference type="InterPro" id="IPR029526">
    <property type="entry name" value="PGBD"/>
</dbReference>
<evidence type="ECO:0000313" key="5">
    <source>
        <dbReference type="Proteomes" id="UP001159042"/>
    </source>
</evidence>
<reference evidence="4 5" key="1">
    <citation type="journal article" date="2023" name="Insect Mol. Biol.">
        <title>Genome sequencing provides insights into the evolution of gene families encoding plant cell wall-degrading enzymes in longhorned beetles.</title>
        <authorList>
            <person name="Shin N.R."/>
            <person name="Okamura Y."/>
            <person name="Kirsch R."/>
            <person name="Pauchet Y."/>
        </authorList>
    </citation>
    <scope>NUCLEOTIDE SEQUENCE [LARGE SCALE GENOMIC DNA]</scope>
    <source>
        <strain evidence="4">EAD_L_NR</strain>
    </source>
</reference>
<protein>
    <recommendedName>
        <fullName evidence="6">Transposase</fullName>
    </recommendedName>
</protein>
<name>A0AAV8VGJ7_9CUCU</name>
<evidence type="ECO:0008006" key="6">
    <source>
        <dbReference type="Google" id="ProtNLM"/>
    </source>
</evidence>
<dbReference type="Proteomes" id="UP001159042">
    <property type="component" value="Unassembled WGS sequence"/>
</dbReference>
<evidence type="ECO:0000259" key="1">
    <source>
        <dbReference type="Pfam" id="PF13843"/>
    </source>
</evidence>
<dbReference type="InterPro" id="IPR048366">
    <property type="entry name" value="TNP-like_GBD"/>
</dbReference>
<accession>A0AAV8VGJ7</accession>
<evidence type="ECO:0000313" key="4">
    <source>
        <dbReference type="EMBL" id="KAJ8913087.1"/>
    </source>
</evidence>
<dbReference type="PANTHER" id="PTHR47272">
    <property type="entry name" value="DDE_TNP_1_7 DOMAIN-CONTAINING PROTEIN"/>
    <property type="match status" value="1"/>
</dbReference>
<dbReference type="Pfam" id="PF13843">
    <property type="entry name" value="DDE_Tnp_1_7"/>
    <property type="match status" value="1"/>
</dbReference>
<dbReference type="PANTHER" id="PTHR47272:SF1">
    <property type="entry name" value="PIGGYBAC TRANSPOSABLE ELEMENT-DERIVED PROTEIN 3-LIKE"/>
    <property type="match status" value="1"/>
</dbReference>
<sequence length="851" mass="97558">MEDHSTVPKLHLPSKRNKRKLEDTLVPNIPDAVAAELEPKEKHACIRIINMDSKKKSLTISELEYLADNMSEISEDGQVLDEDELEDFFEDNNTNFMENFQAEDEQFDIENMPVLLLPDEFQENVGALLTLSEIDQNIQAGRPIESDTGGSEEVLVPQNIGQENNNRSEHIVEQSNLFATQNFPNASINLTKTDIKRYIGICILMSVIHMPNIRTYWSANIGLDLIKNTMSVKHFEKIRRQLHFNDNTKLLPRGHEEHDRLHKIRPVINHLITKFQTIPYESHLSVDEQMCATKARHYMKMYMPAKPHKWGYKLFVLSGVSGFSYNFEIYTGQENSENDRLHYEKDLGACANVVVRLLRNVPVNKNHHVYFDNYYTTIPLLVQLAKRGILALGTVRRNRLPKCPFPSDKEMSKANRGEMQEFVTQMDGVPITAVAWKDNKVVSLLSSYCGILPKQTIERYDKIKKRKASFDCPNVVKDYNRHMGGVDLLDSLIGRRVSSERNEKKTLGLADFRAEIGEILCMTGIRHNKQRGRKSDLEKYLEHKRRKNRTSVPPRELMNLLFAQNPHHLHLLIWKIMNIGLLKECIVYNQNSHQIVFSEMLEVKIADLSERDKICVVMFDEISLQPHVQLNLGATHGFCNNSFDTSTDIADHALVFMARGIARKWKQPLCYTFCKATTKTSELIRLIKAVIRECQDSGLNVLATISDQGSTNIAAINSLKQSFRLKSLKQGQEVDDVYYEINGQRIIHLYDPPHLLKGIRNNLLTKDLVWDNKIARWSDIQLAYEIDNSSTEFRIMLKITERHVDPSKLNKMKVSTAAQILSHTMGSGIALFAKTDSCKDRFTVASLVAIE</sequence>
<organism evidence="4 5">
    <name type="scientific">Exocentrus adspersus</name>
    <dbReference type="NCBI Taxonomy" id="1586481"/>
    <lineage>
        <taxon>Eukaryota</taxon>
        <taxon>Metazoa</taxon>
        <taxon>Ecdysozoa</taxon>
        <taxon>Arthropoda</taxon>
        <taxon>Hexapoda</taxon>
        <taxon>Insecta</taxon>
        <taxon>Pterygota</taxon>
        <taxon>Neoptera</taxon>
        <taxon>Endopterygota</taxon>
        <taxon>Coleoptera</taxon>
        <taxon>Polyphaga</taxon>
        <taxon>Cucujiformia</taxon>
        <taxon>Chrysomeloidea</taxon>
        <taxon>Cerambycidae</taxon>
        <taxon>Lamiinae</taxon>
        <taxon>Acanthocinini</taxon>
        <taxon>Exocentrus</taxon>
    </lineage>
</organism>
<keyword evidence="5" id="KW-1185">Reference proteome</keyword>
<feature type="domain" description="PiggyBac transposable element-derived protein" evidence="1">
    <location>
        <begin position="169"/>
        <end position="499"/>
    </location>
</feature>
<dbReference type="Pfam" id="PF21787">
    <property type="entry name" value="TNP-like_RNaseH_N"/>
    <property type="match status" value="1"/>
</dbReference>